<dbReference type="Pfam" id="PF20434">
    <property type="entry name" value="BD-FAE"/>
    <property type="match status" value="1"/>
</dbReference>
<dbReference type="Gene3D" id="3.40.50.1820">
    <property type="entry name" value="alpha/beta hydrolase"/>
    <property type="match status" value="1"/>
</dbReference>
<evidence type="ECO:0000256" key="3">
    <source>
        <dbReference type="SAM" id="SignalP"/>
    </source>
</evidence>
<feature type="domain" description="Dienelactone hydrolase" evidence="4">
    <location>
        <begin position="211"/>
        <end position="258"/>
    </location>
</feature>
<dbReference type="InterPro" id="IPR049492">
    <property type="entry name" value="BD-FAE-like_dom"/>
</dbReference>
<dbReference type="SUPFAM" id="SSF53474">
    <property type="entry name" value="alpha/beta-Hydrolases"/>
    <property type="match status" value="1"/>
</dbReference>
<comment type="similarity">
    <text evidence="1">Belongs to the 'GDXG' lipolytic enzyme family.</text>
</comment>
<dbReference type="PROSITE" id="PS01173">
    <property type="entry name" value="LIPASE_GDXG_HIS"/>
    <property type="match status" value="1"/>
</dbReference>
<evidence type="ECO:0000256" key="1">
    <source>
        <dbReference type="ARBA" id="ARBA00010515"/>
    </source>
</evidence>
<dbReference type="EMBL" id="JABAIL010000002">
    <property type="protein sequence ID" value="NLR91107.1"/>
    <property type="molecule type" value="Genomic_DNA"/>
</dbReference>
<protein>
    <submittedName>
        <fullName evidence="6">Alpha/beta hydrolase</fullName>
    </submittedName>
</protein>
<dbReference type="RefSeq" id="WP_168881807.1">
    <property type="nucleotide sequence ID" value="NZ_JABAIL010000002.1"/>
</dbReference>
<dbReference type="PANTHER" id="PTHR48081">
    <property type="entry name" value="AB HYDROLASE SUPERFAMILY PROTEIN C4A8.06C"/>
    <property type="match status" value="1"/>
</dbReference>
<keyword evidence="2 6" id="KW-0378">Hydrolase</keyword>
<dbReference type="InterPro" id="IPR002925">
    <property type="entry name" value="Dienelactn_hydro"/>
</dbReference>
<dbReference type="InterPro" id="IPR050300">
    <property type="entry name" value="GDXG_lipolytic_enzyme"/>
</dbReference>
<evidence type="ECO:0000313" key="7">
    <source>
        <dbReference type="Proteomes" id="UP000585050"/>
    </source>
</evidence>
<dbReference type="InterPro" id="IPR029058">
    <property type="entry name" value="AB_hydrolase_fold"/>
</dbReference>
<evidence type="ECO:0000259" key="5">
    <source>
        <dbReference type="Pfam" id="PF20434"/>
    </source>
</evidence>
<reference evidence="6 7" key="1">
    <citation type="submission" date="2020-04" db="EMBL/GenBank/DDBJ databases">
        <title>Flammeovirga sp. SR4, a novel species isolated from seawater.</title>
        <authorList>
            <person name="Wang X."/>
        </authorList>
    </citation>
    <scope>NUCLEOTIDE SEQUENCE [LARGE SCALE GENOMIC DNA]</scope>
    <source>
        <strain evidence="6 7">SR4</strain>
    </source>
</reference>
<accession>A0A7X8SJ60</accession>
<feature type="chain" id="PRO_5031297036" evidence="3">
    <location>
        <begin position="21"/>
        <end position="307"/>
    </location>
</feature>
<dbReference type="PANTHER" id="PTHR48081:SF30">
    <property type="entry name" value="ACETYL-HYDROLASE LIPR-RELATED"/>
    <property type="match status" value="1"/>
</dbReference>
<evidence type="ECO:0000259" key="4">
    <source>
        <dbReference type="Pfam" id="PF01738"/>
    </source>
</evidence>
<evidence type="ECO:0000256" key="2">
    <source>
        <dbReference type="ARBA" id="ARBA00022801"/>
    </source>
</evidence>
<keyword evidence="7" id="KW-1185">Reference proteome</keyword>
<sequence>MKAKLLLLVISVFIQFSVVGQTIQPTEKEVYKTVDDLQLSLHIFKPEKQASSKGAIIFIHGGGWNSGSPKAFYNQAKHFADRGLVVFCPEYRVRKRNNTTIYEAVEDAQEAVAFVRKNAKKYGIKKNMIAIGGGSAGGHLAASTAFIDPLSTSITKKDYQPNLLLLFNPVLDVSDKGYGFRLVEKELSAKGIKWETFSPRPNMSNAFPSTLVQLGDLDKVIPLDIARDFEKRAQEAGVDIKMIVYTGAEHSFFNKGYGKKQGYPAGTVSRWYYDTLQATDDFLVEQNYLKENFKVEIPSDAIYPIRQ</sequence>
<proteinExistence type="inferred from homology"/>
<dbReference type="GO" id="GO:0004806">
    <property type="term" value="F:triacylglycerol lipase activity"/>
    <property type="evidence" value="ECO:0007669"/>
    <property type="project" value="TreeGrafter"/>
</dbReference>
<feature type="domain" description="BD-FAE-like" evidence="5">
    <location>
        <begin position="41"/>
        <end position="149"/>
    </location>
</feature>
<gene>
    <name evidence="6" type="ORF">HGP29_07810</name>
</gene>
<name>A0A7X8SJ60_9BACT</name>
<organism evidence="6 7">
    <name type="scientific">Flammeovirga agarivorans</name>
    <dbReference type="NCBI Taxonomy" id="2726742"/>
    <lineage>
        <taxon>Bacteria</taxon>
        <taxon>Pseudomonadati</taxon>
        <taxon>Bacteroidota</taxon>
        <taxon>Cytophagia</taxon>
        <taxon>Cytophagales</taxon>
        <taxon>Flammeovirgaceae</taxon>
        <taxon>Flammeovirga</taxon>
    </lineage>
</organism>
<dbReference type="InterPro" id="IPR002168">
    <property type="entry name" value="Lipase_GDXG_HIS_AS"/>
</dbReference>
<keyword evidence="3" id="KW-0732">Signal</keyword>
<evidence type="ECO:0000313" key="6">
    <source>
        <dbReference type="EMBL" id="NLR91107.1"/>
    </source>
</evidence>
<dbReference type="AlphaFoldDB" id="A0A7X8SJ60"/>
<feature type="signal peptide" evidence="3">
    <location>
        <begin position="1"/>
        <end position="20"/>
    </location>
</feature>
<comment type="caution">
    <text evidence="6">The sequence shown here is derived from an EMBL/GenBank/DDBJ whole genome shotgun (WGS) entry which is preliminary data.</text>
</comment>
<dbReference type="Pfam" id="PF01738">
    <property type="entry name" value="DLH"/>
    <property type="match status" value="1"/>
</dbReference>
<dbReference type="Proteomes" id="UP000585050">
    <property type="component" value="Unassembled WGS sequence"/>
</dbReference>